<proteinExistence type="predicted"/>
<gene>
    <name evidence="1" type="ORF">SAMN05216497_13114</name>
</gene>
<evidence type="ECO:0000313" key="2">
    <source>
        <dbReference type="Proteomes" id="UP000198811"/>
    </source>
</evidence>
<dbReference type="EMBL" id="FNGL01000031">
    <property type="protein sequence ID" value="SDL41863.1"/>
    <property type="molecule type" value="Genomic_DNA"/>
</dbReference>
<dbReference type="RefSeq" id="WP_089867901.1">
    <property type="nucleotide sequence ID" value="NZ_FNGL01000031.1"/>
</dbReference>
<comment type="caution">
    <text evidence="1">The sequence shown here is derived from an EMBL/GenBank/DDBJ whole genome shotgun (WGS) entry which is preliminary data.</text>
</comment>
<organism evidence="1 2">
    <name type="scientific">Clostridium cochlearium</name>
    <dbReference type="NCBI Taxonomy" id="1494"/>
    <lineage>
        <taxon>Bacteria</taxon>
        <taxon>Bacillati</taxon>
        <taxon>Bacillota</taxon>
        <taxon>Clostridia</taxon>
        <taxon>Eubacteriales</taxon>
        <taxon>Clostridiaceae</taxon>
        <taxon>Clostridium</taxon>
    </lineage>
</organism>
<evidence type="ECO:0008006" key="3">
    <source>
        <dbReference type="Google" id="ProtNLM"/>
    </source>
</evidence>
<dbReference type="Proteomes" id="UP000198811">
    <property type="component" value="Unassembled WGS sequence"/>
</dbReference>
<accession>A0ABY0QP28</accession>
<keyword evidence="2" id="KW-1185">Reference proteome</keyword>
<sequence>MNREIREVKNELIDYVEEIFSNKNFWEGKNIKSKKYAENLTAESGEVGSTNVRNLANTALNADSYKEFKLYMKYKTAKGNGWELPFKTGDSLGDTIVKYLDKIYEKNKDDEKEVLKNISRFFGYFYWKKKYVESKNK</sequence>
<name>A0ABY0QP28_CLOCO</name>
<evidence type="ECO:0000313" key="1">
    <source>
        <dbReference type="EMBL" id="SDL41863.1"/>
    </source>
</evidence>
<reference evidence="1 2" key="1">
    <citation type="submission" date="2016-10" db="EMBL/GenBank/DDBJ databases">
        <authorList>
            <person name="Varghese N."/>
            <person name="Submissions S."/>
        </authorList>
    </citation>
    <scope>NUCLEOTIDE SEQUENCE [LARGE SCALE GENOMIC DNA]</scope>
    <source>
        <strain evidence="1 2">NLAE-zl-C224</strain>
    </source>
</reference>
<protein>
    <recommendedName>
        <fullName evidence="3">CRISPR type III-B/RAMP module-associated protein Cmr5</fullName>
    </recommendedName>
</protein>